<evidence type="ECO:0000313" key="2">
    <source>
        <dbReference type="Proteomes" id="UP000644610"/>
    </source>
</evidence>
<sequence>MAGEHDEVDLEQVRAAWDLDVVEQQPIVRGVVSQVRDDPSFGVIDGASATDDLSHLSLPPL</sequence>
<dbReference type="EMBL" id="BOOQ01000047">
    <property type="protein sequence ID" value="GII49913.1"/>
    <property type="molecule type" value="Genomic_DNA"/>
</dbReference>
<evidence type="ECO:0000313" key="1">
    <source>
        <dbReference type="EMBL" id="GII49913.1"/>
    </source>
</evidence>
<protein>
    <submittedName>
        <fullName evidence="1">Uncharacterized protein</fullName>
    </submittedName>
</protein>
<reference evidence="1" key="1">
    <citation type="submission" date="2021-01" db="EMBL/GenBank/DDBJ databases">
        <title>Whole genome shotgun sequence of Planotetraspora silvatica NBRC 100141.</title>
        <authorList>
            <person name="Komaki H."/>
            <person name="Tamura T."/>
        </authorList>
    </citation>
    <scope>NUCLEOTIDE SEQUENCE</scope>
    <source>
        <strain evidence="1">NBRC 100141</strain>
    </source>
</reference>
<dbReference type="AlphaFoldDB" id="A0A8J3URB5"/>
<organism evidence="1 2">
    <name type="scientific">Planotetraspora silvatica</name>
    <dbReference type="NCBI Taxonomy" id="234614"/>
    <lineage>
        <taxon>Bacteria</taxon>
        <taxon>Bacillati</taxon>
        <taxon>Actinomycetota</taxon>
        <taxon>Actinomycetes</taxon>
        <taxon>Streptosporangiales</taxon>
        <taxon>Streptosporangiaceae</taxon>
        <taxon>Planotetraspora</taxon>
    </lineage>
</organism>
<keyword evidence="2" id="KW-1185">Reference proteome</keyword>
<name>A0A8J3URB5_9ACTN</name>
<accession>A0A8J3URB5</accession>
<proteinExistence type="predicted"/>
<dbReference type="Proteomes" id="UP000644610">
    <property type="component" value="Unassembled WGS sequence"/>
</dbReference>
<gene>
    <name evidence="1" type="ORF">Psi02_63370</name>
</gene>
<comment type="caution">
    <text evidence="1">The sequence shown here is derived from an EMBL/GenBank/DDBJ whole genome shotgun (WGS) entry which is preliminary data.</text>
</comment>